<evidence type="ECO:0000313" key="3">
    <source>
        <dbReference type="Proteomes" id="UP001295444"/>
    </source>
</evidence>
<proteinExistence type="predicted"/>
<dbReference type="Proteomes" id="UP001295444">
    <property type="component" value="Chromosome 10"/>
</dbReference>
<gene>
    <name evidence="2" type="ORF">PECUL_23A048678</name>
</gene>
<dbReference type="AlphaFoldDB" id="A0AAD1T5Z6"/>
<evidence type="ECO:0000256" key="1">
    <source>
        <dbReference type="SAM" id="MobiDB-lite"/>
    </source>
</evidence>
<reference evidence="2" key="1">
    <citation type="submission" date="2022-03" db="EMBL/GenBank/DDBJ databases">
        <authorList>
            <person name="Alioto T."/>
            <person name="Alioto T."/>
            <person name="Gomez Garrido J."/>
        </authorList>
    </citation>
    <scope>NUCLEOTIDE SEQUENCE</scope>
</reference>
<dbReference type="EMBL" id="OW240921">
    <property type="protein sequence ID" value="CAH2319301.1"/>
    <property type="molecule type" value="Genomic_DNA"/>
</dbReference>
<sequence length="209" mass="24093">MAALVEAPQPQTSMAVQTWQEIFYNKFNKICQEFCPQHPLCYAVLENLIAATTPPSTSRQKFLLKPCQANHPAAQRGSRNTPRPGSRHTPERRQRHWRTPQLMHNRSSRGPMQIRSYRTLIDTCCQRAPAWSSMKGRLLKHKLHNQRVPPRLGLPSALGWFQRLDPVASYCWTHKDTQQGHSHIWGWWGPPPQLDICRLTVYFPTLGVG</sequence>
<keyword evidence="3" id="KW-1185">Reference proteome</keyword>
<organism evidence="2 3">
    <name type="scientific">Pelobates cultripes</name>
    <name type="common">Western spadefoot toad</name>
    <dbReference type="NCBI Taxonomy" id="61616"/>
    <lineage>
        <taxon>Eukaryota</taxon>
        <taxon>Metazoa</taxon>
        <taxon>Chordata</taxon>
        <taxon>Craniata</taxon>
        <taxon>Vertebrata</taxon>
        <taxon>Euteleostomi</taxon>
        <taxon>Amphibia</taxon>
        <taxon>Batrachia</taxon>
        <taxon>Anura</taxon>
        <taxon>Pelobatoidea</taxon>
        <taxon>Pelobatidae</taxon>
        <taxon>Pelobates</taxon>
    </lineage>
</organism>
<protein>
    <submittedName>
        <fullName evidence="2">Uncharacterized protein</fullName>
    </submittedName>
</protein>
<evidence type="ECO:0000313" key="2">
    <source>
        <dbReference type="EMBL" id="CAH2319301.1"/>
    </source>
</evidence>
<name>A0AAD1T5Z6_PELCU</name>
<accession>A0AAD1T5Z6</accession>
<feature type="region of interest" description="Disordered" evidence="1">
    <location>
        <begin position="69"/>
        <end position="97"/>
    </location>
</feature>